<keyword evidence="2" id="KW-0808">Transferase</keyword>
<dbReference type="EMBL" id="LS999521">
    <property type="protein sequence ID" value="VAX44388.1"/>
    <property type="molecule type" value="Genomic_DNA"/>
</dbReference>
<organism evidence="5 6">
    <name type="scientific">Acinetobacter calcoaceticus</name>
    <dbReference type="NCBI Taxonomy" id="471"/>
    <lineage>
        <taxon>Bacteria</taxon>
        <taxon>Pseudomonadati</taxon>
        <taxon>Pseudomonadota</taxon>
        <taxon>Gammaproteobacteria</taxon>
        <taxon>Moraxellales</taxon>
        <taxon>Moraxellaceae</taxon>
        <taxon>Acinetobacter</taxon>
        <taxon>Acinetobacter calcoaceticus/baumannii complex</taxon>
    </lineage>
</organism>
<dbReference type="PANTHER" id="PTHR37419:SF8">
    <property type="entry name" value="TOXIN YJJJ"/>
    <property type="match status" value="1"/>
</dbReference>
<dbReference type="OrthoDB" id="9805913at2"/>
<dbReference type="GO" id="GO:0004674">
    <property type="term" value="F:protein serine/threonine kinase activity"/>
    <property type="evidence" value="ECO:0007669"/>
    <property type="project" value="TreeGrafter"/>
</dbReference>
<evidence type="ECO:0000256" key="2">
    <source>
        <dbReference type="ARBA" id="ARBA00022679"/>
    </source>
</evidence>
<protein>
    <submittedName>
        <fullName evidence="5">Putative DNA-binding transcriptional regulator</fullName>
    </submittedName>
</protein>
<dbReference type="PANTHER" id="PTHR37419">
    <property type="entry name" value="SERINE/THREONINE-PROTEIN KINASE TOXIN HIPA"/>
    <property type="match status" value="1"/>
</dbReference>
<dbReference type="Proteomes" id="UP000294355">
    <property type="component" value="Chromosome"/>
</dbReference>
<dbReference type="Gene3D" id="1.10.1070.20">
    <property type="match status" value="1"/>
</dbReference>
<evidence type="ECO:0000313" key="6">
    <source>
        <dbReference type="Proteomes" id="UP000294355"/>
    </source>
</evidence>
<feature type="domain" description="HipA-like C-terminal" evidence="4">
    <location>
        <begin position="162"/>
        <end position="377"/>
    </location>
</feature>
<evidence type="ECO:0000313" key="5">
    <source>
        <dbReference type="EMBL" id="VAX44388.1"/>
    </source>
</evidence>
<dbReference type="InterPro" id="IPR012893">
    <property type="entry name" value="HipA-like_C"/>
</dbReference>
<name>A0A446ZIS1_ACICA</name>
<proteinExistence type="inferred from homology"/>
<dbReference type="RefSeq" id="WP_133973178.1">
    <property type="nucleotide sequence ID" value="NZ_LS999521.1"/>
</dbReference>
<dbReference type="InterPro" id="IPR052028">
    <property type="entry name" value="HipA_Ser/Thr_kinase"/>
</dbReference>
<dbReference type="GO" id="GO:0003677">
    <property type="term" value="F:DNA binding"/>
    <property type="evidence" value="ECO:0007669"/>
    <property type="project" value="UniProtKB-KW"/>
</dbReference>
<evidence type="ECO:0000256" key="1">
    <source>
        <dbReference type="ARBA" id="ARBA00010164"/>
    </source>
</evidence>
<reference evidence="5 6" key="1">
    <citation type="submission" date="2018-08" db="EMBL/GenBank/DDBJ databases">
        <authorList>
            <person name="Gonzaga-Molto A."/>
        </authorList>
    </citation>
    <scope>NUCLEOTIDE SEQUENCE [LARGE SCALE GENOMIC DNA]</scope>
    <source>
        <strain evidence="5">Acinetobacter calcoaceticus str. 2117</strain>
    </source>
</reference>
<evidence type="ECO:0000259" key="4">
    <source>
        <dbReference type="Pfam" id="PF07804"/>
    </source>
</evidence>
<dbReference type="Pfam" id="PF07804">
    <property type="entry name" value="HipA_C"/>
    <property type="match status" value="1"/>
</dbReference>
<gene>
    <name evidence="5" type="ORF">AC2117_01570</name>
</gene>
<dbReference type="GO" id="GO:0005829">
    <property type="term" value="C:cytosol"/>
    <property type="evidence" value="ECO:0007669"/>
    <property type="project" value="TreeGrafter"/>
</dbReference>
<comment type="similarity">
    <text evidence="1">Belongs to the HipA Ser/Thr kinase family.</text>
</comment>
<keyword evidence="5" id="KW-0238">DNA-binding</keyword>
<sequence>MKQTIYLYIQAPDTTEFVVLGRLTVANDKGEFIYNPSYPINWVPDEIQYPLRKGHIYEVNENKGIPNFVMDIVPDAWGQVVLQRIFGAEKDTPWTSLDYLIHSKNSDRFGAICVGEIRKVTKKATDENFQDMLKLEDFLEFTNNIRTGKEIDKISLALAQTTSLGGARPKITLYDDKKLYLAKPKDINDPANIPRIEYACLSFAAKKGFNVANHNLKTINHNGIVKDILILERFDREFDKETKRFYRYPMLSGLTLLNAAWTTTDRSRWSYPLLANEMLRKRISQEEIHELYRRMLFNALIGNDDDHPKNHAFIFQGGRWQLAPLFDVVPQVTYVPTTLAMQIGDDGTKITRKNLLSSASSFKIENEVAKDMLDEILSWKDELKNHYIELLSPQDFEIVWSKIPNIE</sequence>
<evidence type="ECO:0000256" key="3">
    <source>
        <dbReference type="ARBA" id="ARBA00022777"/>
    </source>
</evidence>
<keyword evidence="3" id="KW-0418">Kinase</keyword>
<dbReference type="AlphaFoldDB" id="A0A446ZIS1"/>
<accession>A0A446ZIS1</accession>